<protein>
    <submittedName>
        <fullName evidence="6">Sentrin-specific protease 1</fullName>
    </submittedName>
</protein>
<keyword evidence="2 6" id="KW-0645">Protease</keyword>
<dbReference type="GO" id="GO:0016926">
    <property type="term" value="P:protein desumoylation"/>
    <property type="evidence" value="ECO:0007669"/>
    <property type="project" value="TreeGrafter"/>
</dbReference>
<evidence type="ECO:0000256" key="1">
    <source>
        <dbReference type="ARBA" id="ARBA00005234"/>
    </source>
</evidence>
<dbReference type="Pfam" id="PF02902">
    <property type="entry name" value="Peptidase_C48"/>
    <property type="match status" value="1"/>
</dbReference>
<dbReference type="SUPFAM" id="SSF54001">
    <property type="entry name" value="Cysteine proteinases"/>
    <property type="match status" value="1"/>
</dbReference>
<dbReference type="GO" id="GO:0016929">
    <property type="term" value="F:deSUMOylase activity"/>
    <property type="evidence" value="ECO:0007669"/>
    <property type="project" value="TreeGrafter"/>
</dbReference>
<evidence type="ECO:0000256" key="2">
    <source>
        <dbReference type="ARBA" id="ARBA00022670"/>
    </source>
</evidence>
<gene>
    <name evidence="6" type="ORF">RF55_5954</name>
</gene>
<dbReference type="PaxDb" id="67767-A0A0J7NN28"/>
<keyword evidence="4" id="KW-0788">Thiol protease</keyword>
<dbReference type="EMBL" id="LBMM01003135">
    <property type="protein sequence ID" value="KMQ93920.1"/>
    <property type="molecule type" value="Genomic_DNA"/>
</dbReference>
<dbReference type="AlphaFoldDB" id="A0A0J7NN28"/>
<dbReference type="FunFam" id="3.40.395.10:FF:000001">
    <property type="entry name" value="Sentrin-specific protease 1"/>
    <property type="match status" value="1"/>
</dbReference>
<keyword evidence="3" id="KW-0378">Hydrolase</keyword>
<dbReference type="GO" id="GO:0006508">
    <property type="term" value="P:proteolysis"/>
    <property type="evidence" value="ECO:0007669"/>
    <property type="project" value="UniProtKB-KW"/>
</dbReference>
<feature type="domain" description="Ubiquitin-like protease family profile" evidence="5">
    <location>
        <begin position="396"/>
        <end position="559"/>
    </location>
</feature>
<evidence type="ECO:0000256" key="3">
    <source>
        <dbReference type="ARBA" id="ARBA00022801"/>
    </source>
</evidence>
<organism evidence="6 7">
    <name type="scientific">Lasius niger</name>
    <name type="common">Black garden ant</name>
    <dbReference type="NCBI Taxonomy" id="67767"/>
    <lineage>
        <taxon>Eukaryota</taxon>
        <taxon>Metazoa</taxon>
        <taxon>Ecdysozoa</taxon>
        <taxon>Arthropoda</taxon>
        <taxon>Hexapoda</taxon>
        <taxon>Insecta</taxon>
        <taxon>Pterygota</taxon>
        <taxon>Neoptera</taxon>
        <taxon>Endopterygota</taxon>
        <taxon>Hymenoptera</taxon>
        <taxon>Apocrita</taxon>
        <taxon>Aculeata</taxon>
        <taxon>Formicoidea</taxon>
        <taxon>Formicidae</taxon>
        <taxon>Formicinae</taxon>
        <taxon>Lasius</taxon>
        <taxon>Lasius</taxon>
    </lineage>
</organism>
<comment type="caution">
    <text evidence="6">The sequence shown here is derived from an EMBL/GenBank/DDBJ whole genome shotgun (WGS) entry which is preliminary data.</text>
</comment>
<accession>A0A0J7NN28</accession>
<dbReference type="InterPro" id="IPR038765">
    <property type="entry name" value="Papain-like_cys_pep_sf"/>
</dbReference>
<evidence type="ECO:0000259" key="5">
    <source>
        <dbReference type="PROSITE" id="PS50600"/>
    </source>
</evidence>
<dbReference type="Gene3D" id="3.40.395.10">
    <property type="entry name" value="Adenoviral Proteinase, Chain A"/>
    <property type="match status" value="1"/>
</dbReference>
<dbReference type="PANTHER" id="PTHR12606">
    <property type="entry name" value="SENTRIN/SUMO-SPECIFIC PROTEASE"/>
    <property type="match status" value="1"/>
</dbReference>
<dbReference type="InterPro" id="IPR003653">
    <property type="entry name" value="Peptidase_C48_C"/>
</dbReference>
<evidence type="ECO:0000313" key="7">
    <source>
        <dbReference type="Proteomes" id="UP000036403"/>
    </source>
</evidence>
<sequence length="589" mass="67965">MIFDFLKKFFGWADERAKKRKASEDCNLEEEFLTPKRFKTSCNTAHPMENYFDVDDSDDDDDDIVFVREQKCSPTRPCAKLNGTHKKQPQQSCYAPIASPVYKAMCSPFMSHQSIKHQSNMGHLINREHRVQDPDHKCPTLCKTNQLKERHQYEELLQNFLPDRIHVIKHKCTEHTYMHKPVEVIDLEKRSEVTTRNDKIRPVTNNVPVATHQCTTSFSCRGNLSSYNRIDKGKVPTLDDSKRDSATYLQSIKMVTSDKSNVSSIAKPATAPAKSPVKAIATNSLRDELAAKAVMRQDFIPQVAKRYNERIEQRHREAEELKKMTCVLSKHNRYAREAALEEQLARSMRLCLAVLDDREEPEEPALPVLTDEMLREVRCALVPCPHDEILAEGFGLRITRKDIHTLAGLNWLNDEVINFYMNLLIARGASLNKYPKVHAMNTFFYPKLLSGGQSSLRRWTRKVDIFAQDLVVVPVHLDIHWCMSIIDFRDKSIIYYDSMGGNNSKCLAALKQYLQDESLDKKKQAYDMSDWTFQSAKNIPQQMNGSDCGMFSCMFAEYVCANKKITFTQDDMPYFRNKMVYEILRGKLL</sequence>
<dbReference type="PANTHER" id="PTHR12606:SF141">
    <property type="entry name" value="GH15225P-RELATED"/>
    <property type="match status" value="1"/>
</dbReference>
<evidence type="ECO:0000256" key="4">
    <source>
        <dbReference type="ARBA" id="ARBA00022807"/>
    </source>
</evidence>
<evidence type="ECO:0000313" key="6">
    <source>
        <dbReference type="EMBL" id="KMQ93920.1"/>
    </source>
</evidence>
<keyword evidence="7" id="KW-1185">Reference proteome</keyword>
<dbReference type="Proteomes" id="UP000036403">
    <property type="component" value="Unassembled WGS sequence"/>
</dbReference>
<dbReference type="PROSITE" id="PS50600">
    <property type="entry name" value="ULP_PROTEASE"/>
    <property type="match status" value="1"/>
</dbReference>
<dbReference type="GO" id="GO:0005634">
    <property type="term" value="C:nucleus"/>
    <property type="evidence" value="ECO:0007669"/>
    <property type="project" value="TreeGrafter"/>
</dbReference>
<name>A0A0J7NN28_LASNI</name>
<dbReference type="GO" id="GO:0080090">
    <property type="term" value="P:regulation of primary metabolic process"/>
    <property type="evidence" value="ECO:0007669"/>
    <property type="project" value="UniProtKB-ARBA"/>
</dbReference>
<proteinExistence type="inferred from homology"/>
<comment type="similarity">
    <text evidence="1">Belongs to the peptidase C48 family.</text>
</comment>
<dbReference type="OrthoDB" id="1939479at2759"/>
<reference evidence="6 7" key="1">
    <citation type="submission" date="2015-04" db="EMBL/GenBank/DDBJ databases">
        <title>Lasius niger genome sequencing.</title>
        <authorList>
            <person name="Konorov E.A."/>
            <person name="Nikitin M.A."/>
            <person name="Kirill M.V."/>
            <person name="Chang P."/>
        </authorList>
    </citation>
    <scope>NUCLEOTIDE SEQUENCE [LARGE SCALE GENOMIC DNA]</scope>
    <source>
        <tissue evidence="6">Whole</tissue>
    </source>
</reference>
<dbReference type="STRING" id="67767.A0A0J7NN28"/>
<dbReference type="GO" id="GO:0060255">
    <property type="term" value="P:regulation of macromolecule metabolic process"/>
    <property type="evidence" value="ECO:0007669"/>
    <property type="project" value="UniProtKB-ARBA"/>
</dbReference>